<keyword evidence="8" id="KW-1185">Reference proteome</keyword>
<dbReference type="EMBL" id="CP001576">
    <property type="protein sequence ID" value="ACO70007.1"/>
    <property type="molecule type" value="Genomic_DNA"/>
</dbReference>
<dbReference type="InterPro" id="IPR027417">
    <property type="entry name" value="P-loop_NTPase"/>
</dbReference>
<gene>
    <name evidence="7" type="ORF">MICPUN_85826</name>
</gene>
<evidence type="ECO:0000313" key="7">
    <source>
        <dbReference type="EMBL" id="ACO70007.1"/>
    </source>
</evidence>
<accession>C1FGZ7</accession>
<dbReference type="AlphaFoldDB" id="C1FGZ7"/>
<dbReference type="GO" id="GO:0030915">
    <property type="term" value="C:Smc5-Smc6 complex"/>
    <property type="evidence" value="ECO:0007669"/>
    <property type="project" value="TreeGrafter"/>
</dbReference>
<dbReference type="PANTHER" id="PTHR45916">
    <property type="entry name" value="STRUCTURAL MAINTENANCE OF CHROMOSOMES PROTEIN 5"/>
    <property type="match status" value="1"/>
</dbReference>
<dbReference type="GO" id="GO:0051276">
    <property type="term" value="P:chromosome organization"/>
    <property type="evidence" value="ECO:0007669"/>
    <property type="project" value="UniProtKB-ARBA"/>
</dbReference>
<dbReference type="InterPro" id="IPR038729">
    <property type="entry name" value="Rad50/SbcC_AAA"/>
</dbReference>
<sequence length="1077" mass="123176">MSVLVKRSAEHLDLDEDETIDATPVDANGNAQRARTGSRHHPSEYKPGAVMKVRLHNFMTYSDVEMEPGPRLNVILGPNGTGKSSFVCALAMGLAAPTKILGRADKVAEYVKRGEEKGWCEITLRGERPDKPLVVRREMSRSAGSGRYLINGYPVGVERVKAEIKKLGCQLDNLCQFLPQDRVVAFAQLKPTELLLETEKAIGDGHLFNEHEWLINEKKAIADLEREVAAKEARIEKLNKEVENMERDVARFNERNELLEKVEEYKLKRLWIDFEDKRKVWKDAQAELLKINEQIKQLHADASEHKVPMDKAAVAKEEAKKAHMVASRALVAALKEKKKRLQGVYNSETEHSVLNDKINSKEKEEREKGKRTRDRERAIADIEDQLAGLVEPPDISAERTKALREKKAHNDVVVSLETKHDILKDKSHRHGFQLKDLEAKLAGFQSERQQRLVALQRAGHNQIIEADRALQNMQNQFHKPVIGPILTLIKCDNINHRKYLEAQIGKRFLAAYITQDDRDRSKLQEWTKRWQTTAVNMPSARYEEPIIDQRLKSLGITHRLDQCFEADAVVKAALCDMNQLNITFVIDPKASQDVVDRAVTEVQDGKIFYTPSTRYTKIQSRYGRRETTTSSSPTRDSTLFSSGSSTEDEQNLKRDIQIVQEQKAACDRELNQLKAELADGRKKLEAFTSRINNMGSEMAKYLAEKNRFNTQLKAQQNALERLRQQDVGKEIETLKRDMAKILEKRSKETCAYADAVTACCEARAAETTALLHAKQCDALYKYLKELYDSETQQARDLVDTQNAQKEKTLALKRVCALAKREAEEKAPLDEERKKRFFEMPQEIEPYPNPEPRPEEGQEDEIMCPNDMVLQDFRDRQEERNRLRDDLTTKGGNLSERLEVIETKKQAWLAALRPLVDKINDNFKNNFASIGCAGEVKLHDAGDRFEEWELQIWVKFRAVTDMHILDAHRQSGGERSVSTMLYLISLQELTSAPFRVVDEINQGMDPINERKIFKRMTKAASSSEATQTFLLTPKLLNNLQYTEDCTVLCIFNGPWIAKMAKRWREMQRALQPGGPVTP</sequence>
<dbReference type="GO" id="GO:0003697">
    <property type="term" value="F:single-stranded DNA binding"/>
    <property type="evidence" value="ECO:0007669"/>
    <property type="project" value="TreeGrafter"/>
</dbReference>
<dbReference type="GeneID" id="8246758"/>
<dbReference type="Gene3D" id="3.40.50.300">
    <property type="entry name" value="P-loop containing nucleotide triphosphate hydrolases"/>
    <property type="match status" value="2"/>
</dbReference>
<feature type="compositionally biased region" description="Low complexity" evidence="5">
    <location>
        <begin position="628"/>
        <end position="638"/>
    </location>
</feature>
<evidence type="ECO:0000259" key="6">
    <source>
        <dbReference type="Pfam" id="PF13476"/>
    </source>
</evidence>
<evidence type="ECO:0000256" key="3">
    <source>
        <dbReference type="ARBA" id="ARBA00023054"/>
    </source>
</evidence>
<dbReference type="Pfam" id="PF13476">
    <property type="entry name" value="AAA_23"/>
    <property type="match status" value="1"/>
</dbReference>
<evidence type="ECO:0000313" key="8">
    <source>
        <dbReference type="Proteomes" id="UP000002009"/>
    </source>
</evidence>
<feature type="region of interest" description="Disordered" evidence="5">
    <location>
        <begin position="620"/>
        <end position="651"/>
    </location>
</feature>
<dbReference type="PANTHER" id="PTHR45916:SF1">
    <property type="entry name" value="STRUCTURAL MAINTENANCE OF CHROMOSOMES PROTEIN 5"/>
    <property type="match status" value="1"/>
</dbReference>
<dbReference type="RefSeq" id="XP_002508749.1">
    <property type="nucleotide sequence ID" value="XM_002508703.1"/>
</dbReference>
<dbReference type="OMA" id="RFWTSQP"/>
<keyword evidence="3 4" id="KW-0175">Coiled coil</keyword>
<protein>
    <recommendedName>
        <fullName evidence="2">Structural maintenance of chromosomes protein 5</fullName>
    </recommendedName>
</protein>
<dbReference type="eggNOG" id="KOG0979">
    <property type="taxonomic scope" value="Eukaryota"/>
</dbReference>
<dbReference type="GO" id="GO:0000724">
    <property type="term" value="P:double-strand break repair via homologous recombination"/>
    <property type="evidence" value="ECO:0007669"/>
    <property type="project" value="TreeGrafter"/>
</dbReference>
<feature type="coiled-coil region" evidence="4">
    <location>
        <begin position="214"/>
        <end position="262"/>
    </location>
</feature>
<evidence type="ECO:0000256" key="5">
    <source>
        <dbReference type="SAM" id="MobiDB-lite"/>
    </source>
</evidence>
<name>C1FGZ7_MICCC</name>
<dbReference type="STRING" id="296587.C1FGZ7"/>
<dbReference type="KEGG" id="mis:MICPUN_85826"/>
<evidence type="ECO:0000256" key="2">
    <source>
        <dbReference type="ARBA" id="ARBA00018687"/>
    </source>
</evidence>
<reference evidence="7 8" key="1">
    <citation type="journal article" date="2009" name="Science">
        <title>Green evolution and dynamic adaptations revealed by genomes of the marine picoeukaryotes Micromonas.</title>
        <authorList>
            <person name="Worden A.Z."/>
            <person name="Lee J.H."/>
            <person name="Mock T."/>
            <person name="Rouze P."/>
            <person name="Simmons M.P."/>
            <person name="Aerts A.L."/>
            <person name="Allen A.E."/>
            <person name="Cuvelier M.L."/>
            <person name="Derelle E."/>
            <person name="Everett M.V."/>
            <person name="Foulon E."/>
            <person name="Grimwood J."/>
            <person name="Gundlach H."/>
            <person name="Henrissat B."/>
            <person name="Napoli C."/>
            <person name="McDonald S.M."/>
            <person name="Parker M.S."/>
            <person name="Rombauts S."/>
            <person name="Salamov A."/>
            <person name="Von Dassow P."/>
            <person name="Badger J.H."/>
            <person name="Coutinho P.M."/>
            <person name="Demir E."/>
            <person name="Dubchak I."/>
            <person name="Gentemann C."/>
            <person name="Eikrem W."/>
            <person name="Gready J.E."/>
            <person name="John U."/>
            <person name="Lanier W."/>
            <person name="Lindquist E.A."/>
            <person name="Lucas S."/>
            <person name="Mayer K.F."/>
            <person name="Moreau H."/>
            <person name="Not F."/>
            <person name="Otillar R."/>
            <person name="Panaud O."/>
            <person name="Pangilinan J."/>
            <person name="Paulsen I."/>
            <person name="Piegu B."/>
            <person name="Poliakov A."/>
            <person name="Robbens S."/>
            <person name="Schmutz J."/>
            <person name="Toulza E."/>
            <person name="Wyss T."/>
            <person name="Zelensky A."/>
            <person name="Zhou K."/>
            <person name="Armbrust E.V."/>
            <person name="Bhattacharya D."/>
            <person name="Goodenough U.W."/>
            <person name="Van de Peer Y."/>
            <person name="Grigoriev I.V."/>
        </authorList>
    </citation>
    <scope>NUCLEOTIDE SEQUENCE [LARGE SCALE GENOMIC DNA]</scope>
    <source>
        <strain evidence="8">RCC299 / NOUM17</strain>
    </source>
</reference>
<dbReference type="FunCoup" id="C1FGZ7">
    <property type="interactions" value="1821"/>
</dbReference>
<evidence type="ECO:0000256" key="4">
    <source>
        <dbReference type="SAM" id="Coils"/>
    </source>
</evidence>
<comment type="similarity">
    <text evidence="1">Belongs to the SMC family. SMC5 subfamily.</text>
</comment>
<dbReference type="InParanoid" id="C1FGZ7"/>
<dbReference type="OrthoDB" id="10254973at2759"/>
<feature type="domain" description="Rad50/SbcC-type AAA" evidence="6">
    <location>
        <begin position="52"/>
        <end position="260"/>
    </location>
</feature>
<dbReference type="SUPFAM" id="SSF52540">
    <property type="entry name" value="P-loop containing nucleoside triphosphate hydrolases"/>
    <property type="match status" value="2"/>
</dbReference>
<feature type="region of interest" description="Disordered" evidence="5">
    <location>
        <begin position="15"/>
        <end position="45"/>
    </location>
</feature>
<dbReference type="GO" id="GO:0005634">
    <property type="term" value="C:nucleus"/>
    <property type="evidence" value="ECO:0007669"/>
    <property type="project" value="TreeGrafter"/>
</dbReference>
<evidence type="ECO:0000256" key="1">
    <source>
        <dbReference type="ARBA" id="ARBA00010171"/>
    </source>
</evidence>
<feature type="region of interest" description="Disordered" evidence="5">
    <location>
        <begin position="356"/>
        <end position="375"/>
    </location>
</feature>
<dbReference type="Proteomes" id="UP000002009">
    <property type="component" value="Chromosome 10"/>
</dbReference>
<proteinExistence type="inferred from homology"/>
<organism evidence="7 8">
    <name type="scientific">Micromonas commoda (strain RCC299 / NOUM17 / CCMP2709)</name>
    <name type="common">Picoplanktonic green alga</name>
    <dbReference type="NCBI Taxonomy" id="296587"/>
    <lineage>
        <taxon>Eukaryota</taxon>
        <taxon>Viridiplantae</taxon>
        <taxon>Chlorophyta</taxon>
        <taxon>Mamiellophyceae</taxon>
        <taxon>Mamiellales</taxon>
        <taxon>Mamiellaceae</taxon>
        <taxon>Micromonas</taxon>
    </lineage>
</organism>